<organism evidence="4 5">
    <name type="scientific">Cnephaeus nilssonii</name>
    <name type="common">Northern bat</name>
    <name type="synonym">Eptesicus nilssonii</name>
    <dbReference type="NCBI Taxonomy" id="3371016"/>
    <lineage>
        <taxon>Eukaryota</taxon>
        <taxon>Metazoa</taxon>
        <taxon>Chordata</taxon>
        <taxon>Craniata</taxon>
        <taxon>Vertebrata</taxon>
        <taxon>Euteleostomi</taxon>
        <taxon>Mammalia</taxon>
        <taxon>Eutheria</taxon>
        <taxon>Laurasiatheria</taxon>
        <taxon>Chiroptera</taxon>
        <taxon>Yangochiroptera</taxon>
        <taxon>Vespertilionidae</taxon>
        <taxon>Cnephaeus</taxon>
    </lineage>
</organism>
<keyword evidence="3" id="KW-1133">Transmembrane helix</keyword>
<feature type="region of interest" description="Disordered" evidence="2">
    <location>
        <begin position="1"/>
        <end position="21"/>
    </location>
</feature>
<sequence length="858" mass="94513">MGKRNISQRKENVESPRKEISETEACNMTEKEFRVMVVEFIQRMDEKINNLCKNQEEMKSDIATIKNTMESFNSRLQEAEDRISELEDQVQKQAQAEQQLEKKIKKQEESLRELRDNMKRSNMRIIGLPEGQEEQQGLENLFEEIMTENFPDMGKIKVTQKKQLKKVLDMNLFIFVLLLSIWANNCLHENQSDGSSDTGAKQLESLQTDDNRRRIFVIVVGIMSTAFICTSFFCLHYNCLSKDVPKEKAVKKHVAAKSFRSSKIFSKYKKKKECIPEKQPMLSGIDTLSELSSQERSFISSSSENVIRPSSSEKSSKPSSKEKFIKPSGPKRVSRSSHLGKSYGKHSIDKLYELAYSHKLGSYDHSSYPNRLVRPTSTTSPHFPLKSTKPCHPTYPTNQILLPESSSLKNFTKSPIHHNLKTSVIAGKADMLSTSPLVKSCAHYKGKRPVCRTPESLVSDISEVKNANAQNPPFPHEVKPFSKCFYKVDYRDNAFHGNVKNSDDDSEREVTIFCNVRLKEVIVNKTTSNKELNKNNHLSEFPMAFAYTGSSSGGVCTHKVNMKFTEVTNSGWWTYGGNAGPTPSGLVSAGPRGTASPGSRGPRSHPDPGPSLTRIQGHTASPRPRIQLHPDPGVHGLTRTQGRVASPGPRIRPHPDPGAHGLTRTRDLASPGPGAHGLTRTQGRVASPRPRVAWPYPDSGAHSLTRTRGPGSPDPGAHGLTRTRGQGSPGSRGPRPHLDPGPRLTRIQGPTASPEPGTQPHPDPGAHGLAQTQYSASPGPRGAWPHPDPGARGLSRAWDSASPGSRGTRPRPDPGSSFPRTQGHVASPGPRGAWPLLDPGSRGLTRIQGPTASPRPGT</sequence>
<dbReference type="Proteomes" id="UP001177744">
    <property type="component" value="Unassembled WGS sequence"/>
</dbReference>
<evidence type="ECO:0000256" key="2">
    <source>
        <dbReference type="SAM" id="MobiDB-lite"/>
    </source>
</evidence>
<dbReference type="Gene3D" id="1.20.5.390">
    <property type="entry name" value="L1 transposable element, trimerization domain"/>
    <property type="match status" value="1"/>
</dbReference>
<feature type="region of interest" description="Disordered" evidence="2">
    <location>
        <begin position="299"/>
        <end position="341"/>
    </location>
</feature>
<gene>
    <name evidence="4" type="ORF">QTO34_000339</name>
</gene>
<dbReference type="Gene3D" id="3.30.70.1820">
    <property type="entry name" value="L1 transposable element, RRM domain"/>
    <property type="match status" value="1"/>
</dbReference>
<evidence type="ECO:0000256" key="3">
    <source>
        <dbReference type="SAM" id="Phobius"/>
    </source>
</evidence>
<comment type="caution">
    <text evidence="4">The sequence shown here is derived from an EMBL/GenBank/DDBJ whole genome shotgun (WGS) entry which is preliminary data.</text>
</comment>
<dbReference type="PANTHER" id="PTHR37340:SF1">
    <property type="entry name" value="GENE 7073-RELATED"/>
    <property type="match status" value="1"/>
</dbReference>
<feature type="compositionally biased region" description="Basic and acidic residues" evidence="2">
    <location>
        <begin position="314"/>
        <end position="325"/>
    </location>
</feature>
<feature type="coiled-coil region" evidence="1">
    <location>
        <begin position="41"/>
        <end position="124"/>
    </location>
</feature>
<evidence type="ECO:0000313" key="4">
    <source>
        <dbReference type="EMBL" id="KAK1346483.1"/>
    </source>
</evidence>
<evidence type="ECO:0000313" key="5">
    <source>
        <dbReference type="Proteomes" id="UP001177744"/>
    </source>
</evidence>
<dbReference type="AlphaFoldDB" id="A0AA40LWF7"/>
<feature type="compositionally biased region" description="Low complexity" evidence="2">
    <location>
        <begin position="299"/>
        <end position="313"/>
    </location>
</feature>
<keyword evidence="3" id="KW-0812">Transmembrane</keyword>
<dbReference type="PANTHER" id="PTHR37340">
    <property type="entry name" value="GENE 7073-RELATED"/>
    <property type="match status" value="1"/>
</dbReference>
<dbReference type="EMBL" id="JAULJE010000001">
    <property type="protein sequence ID" value="KAK1346483.1"/>
    <property type="molecule type" value="Genomic_DNA"/>
</dbReference>
<proteinExistence type="predicted"/>
<keyword evidence="1" id="KW-0175">Coiled coil</keyword>
<feature type="compositionally biased region" description="Basic and acidic residues" evidence="2">
    <location>
        <begin position="8"/>
        <end position="21"/>
    </location>
</feature>
<name>A0AA40LWF7_CNENI</name>
<evidence type="ECO:0000256" key="1">
    <source>
        <dbReference type="SAM" id="Coils"/>
    </source>
</evidence>
<accession>A0AA40LWF7</accession>
<keyword evidence="5" id="KW-1185">Reference proteome</keyword>
<dbReference type="InterPro" id="IPR038873">
    <property type="entry name" value="CXorf66"/>
</dbReference>
<protein>
    <submittedName>
        <fullName evidence="4">Uncharacterized protein</fullName>
    </submittedName>
</protein>
<feature type="compositionally biased region" description="Low complexity" evidence="2">
    <location>
        <begin position="722"/>
        <end position="733"/>
    </location>
</feature>
<reference evidence="4" key="1">
    <citation type="submission" date="2023-06" db="EMBL/GenBank/DDBJ databases">
        <title>Reference genome for the Northern bat (Eptesicus nilssonii), a most northern bat species.</title>
        <authorList>
            <person name="Laine V.N."/>
            <person name="Pulliainen A.T."/>
            <person name="Lilley T.M."/>
        </authorList>
    </citation>
    <scope>NUCLEOTIDE SEQUENCE</scope>
    <source>
        <strain evidence="4">BLF_Eptnil</strain>
        <tissue evidence="4">Kidney</tissue>
    </source>
</reference>
<keyword evidence="3" id="KW-0472">Membrane</keyword>
<feature type="region of interest" description="Disordered" evidence="2">
    <location>
        <begin position="583"/>
        <end position="858"/>
    </location>
</feature>
<feature type="transmembrane region" description="Helical" evidence="3">
    <location>
        <begin position="215"/>
        <end position="238"/>
    </location>
</feature>